<evidence type="ECO:0000313" key="2">
    <source>
        <dbReference type="EMBL" id="PTD05384.1"/>
    </source>
</evidence>
<proteinExistence type="predicted"/>
<sequence>MSMVVKLQPGLRTAISQYLDGQTGVAGRTEPGGNQQNSEFADSRECISFNIPSNGPSVRGSAPPVFVARQTIPAPPASPATVPSSAPARSRTSSNNPTAGVKSELFEKSEGNSSKKRKDSDLPNRNTTSWIENIPKTMSHDQAKRPRLDNRPGDVPTAADLGLKGKSYGNDMGGWRGPPLRLPSGRRNTPLNTAVMVSAAQKDLTLGTKTSIVRADHKITIGRADTKVSILTGHRPEQCARLRPILKG</sequence>
<dbReference type="EMBL" id="PVEM01000012">
    <property type="protein sequence ID" value="PTD05384.1"/>
    <property type="molecule type" value="Genomic_DNA"/>
</dbReference>
<reference evidence="2 3" key="1">
    <citation type="submission" date="2018-02" db="EMBL/GenBank/DDBJ databases">
        <title>Fusarium culmorum secondary metabolites in fungal-bacterial-plant interactions.</title>
        <authorList>
            <person name="Schmidt R."/>
        </authorList>
    </citation>
    <scope>NUCLEOTIDE SEQUENCE [LARGE SCALE GENOMIC DNA]</scope>
    <source>
        <strain evidence="2 3">PV</strain>
    </source>
</reference>
<accession>A0A2T4GP90</accession>
<evidence type="ECO:0000313" key="3">
    <source>
        <dbReference type="Proteomes" id="UP000241587"/>
    </source>
</evidence>
<keyword evidence="3" id="KW-1185">Reference proteome</keyword>
<feature type="compositionally biased region" description="Basic and acidic residues" evidence="1">
    <location>
        <begin position="138"/>
        <end position="152"/>
    </location>
</feature>
<dbReference type="AlphaFoldDB" id="A0A2T4GP90"/>
<evidence type="ECO:0000256" key="1">
    <source>
        <dbReference type="SAM" id="MobiDB-lite"/>
    </source>
</evidence>
<dbReference type="Proteomes" id="UP000241587">
    <property type="component" value="Unassembled WGS sequence"/>
</dbReference>
<feature type="region of interest" description="Disordered" evidence="1">
    <location>
        <begin position="71"/>
        <end position="176"/>
    </location>
</feature>
<comment type="caution">
    <text evidence="2">The sequence shown here is derived from an EMBL/GenBank/DDBJ whole genome shotgun (WGS) entry which is preliminary data.</text>
</comment>
<gene>
    <name evidence="2" type="ORF">FCULG_00001199</name>
</gene>
<organism evidence="2 3">
    <name type="scientific">Fusarium culmorum</name>
    <dbReference type="NCBI Taxonomy" id="5516"/>
    <lineage>
        <taxon>Eukaryota</taxon>
        <taxon>Fungi</taxon>
        <taxon>Dikarya</taxon>
        <taxon>Ascomycota</taxon>
        <taxon>Pezizomycotina</taxon>
        <taxon>Sordariomycetes</taxon>
        <taxon>Hypocreomycetidae</taxon>
        <taxon>Hypocreales</taxon>
        <taxon>Nectriaceae</taxon>
        <taxon>Fusarium</taxon>
    </lineage>
</organism>
<feature type="compositionally biased region" description="Low complexity" evidence="1">
    <location>
        <begin position="79"/>
        <end position="96"/>
    </location>
</feature>
<protein>
    <submittedName>
        <fullName evidence="2">Uncharacterized protein</fullName>
    </submittedName>
</protein>
<name>A0A2T4GP90_FUSCU</name>